<evidence type="ECO:0000256" key="6">
    <source>
        <dbReference type="ARBA" id="ARBA00023125"/>
    </source>
</evidence>
<organism evidence="11 12">
    <name type="scientific">Periplaneta americana</name>
    <name type="common">American cockroach</name>
    <name type="synonym">Blatta americana</name>
    <dbReference type="NCBI Taxonomy" id="6978"/>
    <lineage>
        <taxon>Eukaryota</taxon>
        <taxon>Metazoa</taxon>
        <taxon>Ecdysozoa</taxon>
        <taxon>Arthropoda</taxon>
        <taxon>Hexapoda</taxon>
        <taxon>Insecta</taxon>
        <taxon>Pterygota</taxon>
        <taxon>Neoptera</taxon>
        <taxon>Polyneoptera</taxon>
        <taxon>Dictyoptera</taxon>
        <taxon>Blattodea</taxon>
        <taxon>Blattoidea</taxon>
        <taxon>Blattidae</taxon>
        <taxon>Blattinae</taxon>
        <taxon>Periplaneta</taxon>
    </lineage>
</organism>
<evidence type="ECO:0000256" key="9">
    <source>
        <dbReference type="SAM" id="MobiDB-lite"/>
    </source>
</evidence>
<keyword evidence="6" id="KW-0238">DNA-binding</keyword>
<feature type="compositionally biased region" description="Basic and acidic residues" evidence="9">
    <location>
        <begin position="130"/>
        <end position="157"/>
    </location>
</feature>
<evidence type="ECO:0000256" key="1">
    <source>
        <dbReference type="ARBA" id="ARBA00004123"/>
    </source>
</evidence>
<feature type="domain" description="C2H2-type" evidence="10">
    <location>
        <begin position="425"/>
        <end position="452"/>
    </location>
</feature>
<dbReference type="PANTHER" id="PTHR16515:SF49">
    <property type="entry name" value="GASTRULA ZINC FINGER PROTEIN XLCGF49.1-LIKE-RELATED"/>
    <property type="match status" value="1"/>
</dbReference>
<keyword evidence="5" id="KW-0862">Zinc</keyword>
<comment type="caution">
    <text evidence="11">The sequence shown here is derived from an EMBL/GenBank/DDBJ whole genome shotgun (WGS) entry which is preliminary data.</text>
</comment>
<dbReference type="SMART" id="SM00355">
    <property type="entry name" value="ZnF_C2H2"/>
    <property type="match status" value="6"/>
</dbReference>
<keyword evidence="3" id="KW-0677">Repeat</keyword>
<dbReference type="PANTHER" id="PTHR16515">
    <property type="entry name" value="PR DOMAIN ZINC FINGER PROTEIN"/>
    <property type="match status" value="1"/>
</dbReference>
<proteinExistence type="predicted"/>
<dbReference type="InterPro" id="IPR013087">
    <property type="entry name" value="Znf_C2H2_type"/>
</dbReference>
<dbReference type="InterPro" id="IPR036236">
    <property type="entry name" value="Znf_C2H2_sf"/>
</dbReference>
<keyword evidence="4 8" id="KW-0863">Zinc-finger</keyword>
<feature type="region of interest" description="Disordered" evidence="9">
    <location>
        <begin position="120"/>
        <end position="157"/>
    </location>
</feature>
<feature type="domain" description="C2H2-type" evidence="10">
    <location>
        <begin position="537"/>
        <end position="564"/>
    </location>
</feature>
<feature type="domain" description="C2H2-type" evidence="10">
    <location>
        <begin position="453"/>
        <end position="480"/>
    </location>
</feature>
<evidence type="ECO:0000259" key="10">
    <source>
        <dbReference type="PROSITE" id="PS50157"/>
    </source>
</evidence>
<name>A0ABQ8RWW8_PERAM</name>
<feature type="domain" description="C2H2-type" evidence="10">
    <location>
        <begin position="481"/>
        <end position="508"/>
    </location>
</feature>
<evidence type="ECO:0000256" key="8">
    <source>
        <dbReference type="PROSITE-ProRule" id="PRU00042"/>
    </source>
</evidence>
<dbReference type="Proteomes" id="UP001148838">
    <property type="component" value="Unassembled WGS sequence"/>
</dbReference>
<keyword evidence="12" id="KW-1185">Reference proteome</keyword>
<evidence type="ECO:0000313" key="11">
    <source>
        <dbReference type="EMBL" id="KAJ4426045.1"/>
    </source>
</evidence>
<keyword evidence="2" id="KW-0479">Metal-binding</keyword>
<reference evidence="11 12" key="1">
    <citation type="journal article" date="2022" name="Allergy">
        <title>Genome assembly and annotation of Periplaneta americana reveal a comprehensive cockroach allergen profile.</title>
        <authorList>
            <person name="Wang L."/>
            <person name="Xiong Q."/>
            <person name="Saelim N."/>
            <person name="Wang L."/>
            <person name="Nong W."/>
            <person name="Wan A.T."/>
            <person name="Shi M."/>
            <person name="Liu X."/>
            <person name="Cao Q."/>
            <person name="Hui J.H.L."/>
            <person name="Sookrung N."/>
            <person name="Leung T.F."/>
            <person name="Tungtrongchitr A."/>
            <person name="Tsui S.K.W."/>
        </authorList>
    </citation>
    <scope>NUCLEOTIDE SEQUENCE [LARGE SCALE GENOMIC DNA]</scope>
    <source>
        <strain evidence="11">PWHHKU_190912</strain>
    </source>
</reference>
<dbReference type="Pfam" id="PF00096">
    <property type="entry name" value="zf-C2H2"/>
    <property type="match status" value="3"/>
</dbReference>
<dbReference type="PROSITE" id="PS00028">
    <property type="entry name" value="ZINC_FINGER_C2H2_1"/>
    <property type="match status" value="5"/>
</dbReference>
<keyword evidence="7" id="KW-0539">Nucleus</keyword>
<evidence type="ECO:0000313" key="12">
    <source>
        <dbReference type="Proteomes" id="UP001148838"/>
    </source>
</evidence>
<evidence type="ECO:0000256" key="4">
    <source>
        <dbReference type="ARBA" id="ARBA00022771"/>
    </source>
</evidence>
<feature type="domain" description="C2H2-type" evidence="10">
    <location>
        <begin position="509"/>
        <end position="536"/>
    </location>
</feature>
<dbReference type="SUPFAM" id="SSF57667">
    <property type="entry name" value="beta-beta-alpha zinc fingers"/>
    <property type="match status" value="3"/>
</dbReference>
<protein>
    <recommendedName>
        <fullName evidence="10">C2H2-type domain-containing protein</fullName>
    </recommendedName>
</protein>
<dbReference type="InterPro" id="IPR050331">
    <property type="entry name" value="Zinc_finger"/>
</dbReference>
<dbReference type="EMBL" id="JAJSOF020000041">
    <property type="protein sequence ID" value="KAJ4426045.1"/>
    <property type="molecule type" value="Genomic_DNA"/>
</dbReference>
<evidence type="ECO:0000256" key="3">
    <source>
        <dbReference type="ARBA" id="ARBA00022737"/>
    </source>
</evidence>
<evidence type="ECO:0000256" key="5">
    <source>
        <dbReference type="ARBA" id="ARBA00022833"/>
    </source>
</evidence>
<sequence>MDGKLELQDDTLSVEGSDHFCVQENKPLTEWKVESVDSANDLTSEVKTEEDSVGLLISCPAQNFKSEVEFSSAHTQKEELSLKEMTEENKVCAESFLDFAEMSEAGYGESSFNNCISVEGEDIDGEENGSSEKEMVVETEPMRSRKRTRCPEQWKRTKEKEARYKPKAFPKTPICKHPDGKLRCNELSMQDNKNTTMLGMVIHWFLSEAPENIKKIEIWFPIVGHSFIPPNRVFGNLERQFQSLSVIENSSGSSYEETWKLAFPVSEEEQETNHYKECQQRTCLVQGEPFYNFESGEPKSLNKKGKHFQKGYIPNSIPMGVILKEAKIRDIKSLLELHFGEDWVLNANLSFYTEMFNQQQGLGVADLNENEGEHTDVVDFELMDEEEPDIFAGPNRDSAVSALCEAAREAGEQLSRSLKERKKRFECESCGRRYTRKNDLRIHTLVHSGLAPYSCDVCGQGFTQLGSRRRHAALHRDERPFKCGQCGRSFRRSESLEIHSRHHTGEKPYRCDVCAKCFTQSRYLRIHECLHTGVRPFKCQVCGKRFVVQAKLRAHARVHSGEEPIKCRGCGEMEHHQRQHTGEELSKCKCPRNAEDLKVHVKENSLKCDVLWKMSLAFRESE</sequence>
<dbReference type="Gene3D" id="3.30.160.60">
    <property type="entry name" value="Classic Zinc Finger"/>
    <property type="match status" value="5"/>
</dbReference>
<dbReference type="PROSITE" id="PS50157">
    <property type="entry name" value="ZINC_FINGER_C2H2_2"/>
    <property type="match status" value="5"/>
</dbReference>
<evidence type="ECO:0000256" key="2">
    <source>
        <dbReference type="ARBA" id="ARBA00022723"/>
    </source>
</evidence>
<accession>A0ABQ8RWW8</accession>
<comment type="subcellular location">
    <subcellularLocation>
        <location evidence="1">Nucleus</location>
    </subcellularLocation>
</comment>
<gene>
    <name evidence="11" type="ORF">ANN_27672</name>
</gene>
<feature type="compositionally biased region" description="Acidic residues" evidence="9">
    <location>
        <begin position="120"/>
        <end position="129"/>
    </location>
</feature>
<evidence type="ECO:0000256" key="7">
    <source>
        <dbReference type="ARBA" id="ARBA00023242"/>
    </source>
</evidence>